<dbReference type="EMBL" id="VIEB01000628">
    <property type="protein sequence ID" value="TQD84615.1"/>
    <property type="molecule type" value="Genomic_DNA"/>
</dbReference>
<dbReference type="Gene3D" id="3.40.50.300">
    <property type="entry name" value="P-loop containing nucleotide triphosphate hydrolases"/>
    <property type="match status" value="1"/>
</dbReference>
<evidence type="ECO:0000256" key="2">
    <source>
        <dbReference type="ARBA" id="ARBA00022741"/>
    </source>
</evidence>
<dbReference type="AlphaFoldDB" id="A0A540LDR4"/>
<dbReference type="Pfam" id="PF23598">
    <property type="entry name" value="LRR_14"/>
    <property type="match status" value="1"/>
</dbReference>
<dbReference type="Pfam" id="PF18052">
    <property type="entry name" value="Rx_N"/>
    <property type="match status" value="1"/>
</dbReference>
<evidence type="ECO:0000256" key="1">
    <source>
        <dbReference type="ARBA" id="ARBA00022737"/>
    </source>
</evidence>
<dbReference type="InterPro" id="IPR027417">
    <property type="entry name" value="P-loop_NTPase"/>
</dbReference>
<feature type="domain" description="Disease resistance R13L4/SHOC-2-like LRR" evidence="8">
    <location>
        <begin position="561"/>
        <end position="640"/>
    </location>
</feature>
<gene>
    <name evidence="9" type="ORF">C1H46_029817</name>
</gene>
<name>A0A540LDR4_MALBA</name>
<dbReference type="Gene3D" id="3.80.10.10">
    <property type="entry name" value="Ribonuclease Inhibitor"/>
    <property type="match status" value="1"/>
</dbReference>
<dbReference type="GO" id="GO:0043531">
    <property type="term" value="F:ADP binding"/>
    <property type="evidence" value="ECO:0007669"/>
    <property type="project" value="InterPro"/>
</dbReference>
<dbReference type="Gene3D" id="1.10.10.10">
    <property type="entry name" value="Winged helix-like DNA-binding domain superfamily/Winged helix DNA-binding domain"/>
    <property type="match status" value="1"/>
</dbReference>
<comment type="caution">
    <text evidence="9">The sequence shown here is derived from an EMBL/GenBank/DDBJ whole genome shotgun (WGS) entry which is preliminary data.</text>
</comment>
<dbReference type="InterPro" id="IPR032675">
    <property type="entry name" value="LRR_dom_sf"/>
</dbReference>
<feature type="domain" description="NB-ARC" evidence="5">
    <location>
        <begin position="175"/>
        <end position="334"/>
    </location>
</feature>
<dbReference type="InterPro" id="IPR058922">
    <property type="entry name" value="WHD_DRP"/>
</dbReference>
<keyword evidence="3" id="KW-0611">Plant defense</keyword>
<evidence type="ECO:0000256" key="3">
    <source>
        <dbReference type="ARBA" id="ARBA00022821"/>
    </source>
</evidence>
<proteinExistence type="predicted"/>
<dbReference type="SUPFAM" id="SSF52540">
    <property type="entry name" value="P-loop containing nucleoside triphosphate hydrolases"/>
    <property type="match status" value="1"/>
</dbReference>
<dbReference type="GO" id="GO:0006952">
    <property type="term" value="P:defense response"/>
    <property type="evidence" value="ECO:0007669"/>
    <property type="project" value="UniProtKB-KW"/>
</dbReference>
<dbReference type="Proteomes" id="UP000315295">
    <property type="component" value="Unassembled WGS sequence"/>
</dbReference>
<reference evidence="9 10" key="1">
    <citation type="journal article" date="2019" name="G3 (Bethesda)">
        <title>Sequencing of a Wild Apple (Malus baccata) Genome Unravels the Differences Between Cultivated and Wild Apple Species Regarding Disease Resistance and Cold Tolerance.</title>
        <authorList>
            <person name="Chen X."/>
        </authorList>
    </citation>
    <scope>NUCLEOTIDE SEQUENCE [LARGE SCALE GENOMIC DNA]</scope>
    <source>
        <strain evidence="10">cv. Shandingzi</strain>
        <tissue evidence="9">Leaves</tissue>
    </source>
</reference>
<keyword evidence="4" id="KW-0067">ATP-binding</keyword>
<feature type="domain" description="Disease resistance N-terminal" evidence="6">
    <location>
        <begin position="13"/>
        <end position="97"/>
    </location>
</feature>
<dbReference type="PRINTS" id="PR00364">
    <property type="entry name" value="DISEASERSIST"/>
</dbReference>
<evidence type="ECO:0008006" key="11">
    <source>
        <dbReference type="Google" id="ProtNLM"/>
    </source>
</evidence>
<sequence>MAEGVLFNVAARIIGRLGSLAFQEIGLIWGVQDELHKLQEVVAGFQGVLLDAEQKQTNNEVKLWLQSVEDAVYEADDLLDELNTEAQQRQMMCGNTKMSKKVRLFFSSSNQLAFGLKMGHKIKDINKRLREVASRRAFPLEVNCEDTRFIIRERITHSFVPKENIIGRDEDRKAIIQLLLDPISTENVSTISIVGFGGLGKTALAQLIFNDEVIQNHFELKIWSCISNVFELDIVVKKILKVDKIDMDELQNDLRRKVEGKKYLIVLDDVWNENREKWLSLKYLIMGGGKGSKILITTRSETVATISDTAKPYTLRGLNQEESWFLFKEMAFKDGKEPENSTIRAIGKEVARKCQGVPLAIRTIGGMLRTKYHETEWLNFEENKLSRIYQEENEILPTLKLSYDVLPSHLKHCFAYCSLFPPDYEISVTMLIRLWVAQGFIKSSGENESLEDVAYEYFMELLCISFFQEEKYEFGIITSCKMHDLVNELAILVSGVGSIVVNRNPKKFHEKLRHVSFNFYVDPLEWEVPTSLLNAKKIRTFLLTCQEYRRFSVDNSFYATIISNFKSLRMLSLKNLGITKLPNCLKKVKHLRYLDLSNNYGIKRLPDWIVGLSNLETLDLCWCRSLVELPRDIKKMINLMLNKKSIQDNSNDPKNKKNRAHS</sequence>
<keyword evidence="10" id="KW-1185">Reference proteome</keyword>
<evidence type="ECO:0000256" key="4">
    <source>
        <dbReference type="ARBA" id="ARBA00022840"/>
    </source>
</evidence>
<dbReference type="GO" id="GO:0051707">
    <property type="term" value="P:response to other organism"/>
    <property type="evidence" value="ECO:0007669"/>
    <property type="project" value="UniProtKB-ARBA"/>
</dbReference>
<protein>
    <recommendedName>
        <fullName evidence="11">Disease resistance protein RGA3</fullName>
    </recommendedName>
</protein>
<keyword evidence="2" id="KW-0547">Nucleotide-binding</keyword>
<dbReference type="Gene3D" id="1.20.5.4130">
    <property type="match status" value="1"/>
</dbReference>
<evidence type="ECO:0000259" key="8">
    <source>
        <dbReference type="Pfam" id="PF23598"/>
    </source>
</evidence>
<dbReference type="FunFam" id="1.10.10.10:FF:000322">
    <property type="entry name" value="Probable disease resistance protein At1g63360"/>
    <property type="match status" value="1"/>
</dbReference>
<dbReference type="InterPro" id="IPR002182">
    <property type="entry name" value="NB-ARC"/>
</dbReference>
<evidence type="ECO:0000313" key="10">
    <source>
        <dbReference type="Proteomes" id="UP000315295"/>
    </source>
</evidence>
<accession>A0A540LDR4</accession>
<dbReference type="PANTHER" id="PTHR36766:SF38">
    <property type="entry name" value="DISEASE RESISTANCE PROTEIN RGA3"/>
    <property type="match status" value="1"/>
</dbReference>
<dbReference type="InterPro" id="IPR055414">
    <property type="entry name" value="LRR_R13L4/SHOC2-like"/>
</dbReference>
<dbReference type="Pfam" id="PF23559">
    <property type="entry name" value="WHD_DRP"/>
    <property type="match status" value="1"/>
</dbReference>
<dbReference type="InterPro" id="IPR041118">
    <property type="entry name" value="Rx_N"/>
</dbReference>
<organism evidence="9 10">
    <name type="scientific">Malus baccata</name>
    <name type="common">Siberian crab apple</name>
    <name type="synonym">Pyrus baccata</name>
    <dbReference type="NCBI Taxonomy" id="106549"/>
    <lineage>
        <taxon>Eukaryota</taxon>
        <taxon>Viridiplantae</taxon>
        <taxon>Streptophyta</taxon>
        <taxon>Embryophyta</taxon>
        <taxon>Tracheophyta</taxon>
        <taxon>Spermatophyta</taxon>
        <taxon>Magnoliopsida</taxon>
        <taxon>eudicotyledons</taxon>
        <taxon>Gunneridae</taxon>
        <taxon>Pentapetalae</taxon>
        <taxon>rosids</taxon>
        <taxon>fabids</taxon>
        <taxon>Rosales</taxon>
        <taxon>Rosaceae</taxon>
        <taxon>Amygdaloideae</taxon>
        <taxon>Maleae</taxon>
        <taxon>Malus</taxon>
    </lineage>
</organism>
<dbReference type="InterPro" id="IPR036388">
    <property type="entry name" value="WH-like_DNA-bd_sf"/>
</dbReference>
<dbReference type="InterPro" id="IPR042197">
    <property type="entry name" value="Apaf_helical"/>
</dbReference>
<dbReference type="Pfam" id="PF00931">
    <property type="entry name" value="NB-ARC"/>
    <property type="match status" value="1"/>
</dbReference>
<feature type="domain" description="Disease resistance protein winged helix" evidence="7">
    <location>
        <begin position="419"/>
        <end position="490"/>
    </location>
</feature>
<dbReference type="PANTHER" id="PTHR36766">
    <property type="entry name" value="PLANT BROAD-SPECTRUM MILDEW RESISTANCE PROTEIN RPW8"/>
    <property type="match status" value="1"/>
</dbReference>
<dbReference type="GO" id="GO:0005524">
    <property type="term" value="F:ATP binding"/>
    <property type="evidence" value="ECO:0007669"/>
    <property type="project" value="UniProtKB-KW"/>
</dbReference>
<evidence type="ECO:0000259" key="6">
    <source>
        <dbReference type="Pfam" id="PF18052"/>
    </source>
</evidence>
<evidence type="ECO:0000259" key="5">
    <source>
        <dbReference type="Pfam" id="PF00931"/>
    </source>
</evidence>
<keyword evidence="1" id="KW-0677">Repeat</keyword>
<dbReference type="SUPFAM" id="SSF52058">
    <property type="entry name" value="L domain-like"/>
    <property type="match status" value="1"/>
</dbReference>
<evidence type="ECO:0000259" key="7">
    <source>
        <dbReference type="Pfam" id="PF23559"/>
    </source>
</evidence>
<evidence type="ECO:0000313" key="9">
    <source>
        <dbReference type="EMBL" id="TQD84615.1"/>
    </source>
</evidence>
<dbReference type="Gene3D" id="1.10.8.430">
    <property type="entry name" value="Helical domain of apoptotic protease-activating factors"/>
    <property type="match status" value="1"/>
</dbReference>